<proteinExistence type="predicted"/>
<sequence length="527" mass="59638">MAEVLPERIQASSSQSTAPSIPPPLIFDNDYPDIPNVLSPNGGDDSPSSSEFAKLKGHESISSDGHPLDTVIPHEHDHRTLVLCFDGTGDQFDGDNSNIVQFFSMLKKDDMSQQMVYYQAGIGTYTVPQIATPFMASVSKTLDMMIGIHLNAHVMGGYEFLMQNYQAGDKICIFGFSRGAYTARALAGMLYKVGLLPVCNHQQVPFAYHMYCQDDKAGWTQSTAFKKTFSINVKVEFLGVWDTVSAVGFLPRRLPFTKATTNVGFFRQAVSLDEHRVRFKPVNWTWPKGEKDLGVPDHEMPRSRKKHRDGSLIALEREHTMWDERTTDVEEVWFAGCHCDVGGGSVKNGTRNSLARIPLRWMIRECFKAKSGILFHGEMFKSIGLDPDSVFPEVKERPPPIFQDPSIPRTRAPNDPRYDTSEAKEFVSEEEEDLADVLSPIYDQLVLAKGWWFLEMTPQKQHYQREEGTSWVEDWTINMGSGRHVRRQKKDGVKIHRSVKIRMEADGLLGGKYWPKAKLKVEPKWVG</sequence>
<gene>
    <name evidence="1" type="ORF">BJ138DRAFT_1006185</name>
</gene>
<accession>A0ACB8AFW2</accession>
<reference evidence="1" key="1">
    <citation type="journal article" date="2021" name="New Phytol.">
        <title>Evolutionary innovations through gain and loss of genes in the ectomycorrhizal Boletales.</title>
        <authorList>
            <person name="Wu G."/>
            <person name="Miyauchi S."/>
            <person name="Morin E."/>
            <person name="Kuo A."/>
            <person name="Drula E."/>
            <person name="Varga T."/>
            <person name="Kohler A."/>
            <person name="Feng B."/>
            <person name="Cao Y."/>
            <person name="Lipzen A."/>
            <person name="Daum C."/>
            <person name="Hundley H."/>
            <person name="Pangilinan J."/>
            <person name="Johnson J."/>
            <person name="Barry K."/>
            <person name="LaButti K."/>
            <person name="Ng V."/>
            <person name="Ahrendt S."/>
            <person name="Min B."/>
            <person name="Choi I.G."/>
            <person name="Park H."/>
            <person name="Plett J.M."/>
            <person name="Magnuson J."/>
            <person name="Spatafora J.W."/>
            <person name="Nagy L.G."/>
            <person name="Henrissat B."/>
            <person name="Grigoriev I.V."/>
            <person name="Yang Z.L."/>
            <person name="Xu J."/>
            <person name="Martin F.M."/>
        </authorList>
    </citation>
    <scope>NUCLEOTIDE SEQUENCE</scope>
    <source>
        <strain evidence="1">ATCC 28755</strain>
    </source>
</reference>
<comment type="caution">
    <text evidence="1">The sequence shown here is derived from an EMBL/GenBank/DDBJ whole genome shotgun (WGS) entry which is preliminary data.</text>
</comment>
<evidence type="ECO:0000313" key="1">
    <source>
        <dbReference type="EMBL" id="KAH7911623.1"/>
    </source>
</evidence>
<name>A0ACB8AFW2_9AGAM</name>
<keyword evidence="2" id="KW-1185">Reference proteome</keyword>
<dbReference type="EMBL" id="MU267672">
    <property type="protein sequence ID" value="KAH7911623.1"/>
    <property type="molecule type" value="Genomic_DNA"/>
</dbReference>
<protein>
    <submittedName>
        <fullName evidence="1">Uncharacterized protein</fullName>
    </submittedName>
</protein>
<organism evidence="1 2">
    <name type="scientific">Hygrophoropsis aurantiaca</name>
    <dbReference type="NCBI Taxonomy" id="72124"/>
    <lineage>
        <taxon>Eukaryota</taxon>
        <taxon>Fungi</taxon>
        <taxon>Dikarya</taxon>
        <taxon>Basidiomycota</taxon>
        <taxon>Agaricomycotina</taxon>
        <taxon>Agaricomycetes</taxon>
        <taxon>Agaricomycetidae</taxon>
        <taxon>Boletales</taxon>
        <taxon>Coniophorineae</taxon>
        <taxon>Hygrophoropsidaceae</taxon>
        <taxon>Hygrophoropsis</taxon>
    </lineage>
</organism>
<evidence type="ECO:0000313" key="2">
    <source>
        <dbReference type="Proteomes" id="UP000790377"/>
    </source>
</evidence>
<dbReference type="Proteomes" id="UP000790377">
    <property type="component" value="Unassembled WGS sequence"/>
</dbReference>